<sequence length="518" mass="57758">MDKTMMIWRPERTTGIWINAVTVGELSHCALGFYGGSWGPHGDSILAHGYGGSFHMWKNVGVDVQNWQPQIVPSGHFAAVTDVTWAKTGEYMLSVSHDQTTRIFSPWRNEVRFGDRNAWHEISRPQVHGHDINCVAVIKGKGNHRFVSGADEKVARVFEAPLSFLKTLNHAMPQQSNCLEDAQDMVQILGANMSALGLSQKPIYVQVTNEAQGEKIHDVTDSLETIPDAVPIVLTEPPIEEQLAWHTLWPESHKLYGHGNELFSLCCDHDGKLVASSCKAQSAIIAEIWLWEVGSWKAVGRLQSHSLTVTQMEFSHDDKFLLSVSRDRQFSVFMIKRSEVGEVSYQLIARHEAHKRIIWTCSWNPSCHEFATGSRDRTVKIWAVQNGTSVKQLMILPQFKNSITALSWVGQGGSGNGGLLAIGMDDGLIELWRVSGGSAAPALCFHPFLCHVSTVHRLAWRRNNIEDGDGIMQLASCGADHSVRVFQLFHFQYNHFVFGSDPWKKLQKEVVAESSGAS</sequence>
<comment type="caution">
    <text evidence="1">The sequence shown here is derived from an EMBL/GenBank/DDBJ whole genome shotgun (WGS) entry which is preliminary data.</text>
</comment>
<organism evidence="1 2">
    <name type="scientific">Persea americana</name>
    <name type="common">Avocado</name>
    <dbReference type="NCBI Taxonomy" id="3435"/>
    <lineage>
        <taxon>Eukaryota</taxon>
        <taxon>Viridiplantae</taxon>
        <taxon>Streptophyta</taxon>
        <taxon>Embryophyta</taxon>
        <taxon>Tracheophyta</taxon>
        <taxon>Spermatophyta</taxon>
        <taxon>Magnoliopsida</taxon>
        <taxon>Magnoliidae</taxon>
        <taxon>Laurales</taxon>
        <taxon>Lauraceae</taxon>
        <taxon>Persea</taxon>
    </lineage>
</organism>
<protein>
    <submittedName>
        <fullName evidence="1">Uncharacterized protein</fullName>
    </submittedName>
</protein>
<dbReference type="EMBL" id="CM056814">
    <property type="protein sequence ID" value="KAJ8627874.1"/>
    <property type="molecule type" value="Genomic_DNA"/>
</dbReference>
<keyword evidence="2" id="KW-1185">Reference proteome</keyword>
<name>A0ACC2L357_PERAE</name>
<accession>A0ACC2L357</accession>
<dbReference type="Proteomes" id="UP001234297">
    <property type="component" value="Chromosome 6"/>
</dbReference>
<evidence type="ECO:0000313" key="2">
    <source>
        <dbReference type="Proteomes" id="UP001234297"/>
    </source>
</evidence>
<gene>
    <name evidence="1" type="ORF">MRB53_021181</name>
</gene>
<proteinExistence type="predicted"/>
<evidence type="ECO:0000313" key="1">
    <source>
        <dbReference type="EMBL" id="KAJ8627874.1"/>
    </source>
</evidence>
<reference evidence="1 2" key="1">
    <citation type="journal article" date="2022" name="Hortic Res">
        <title>A haplotype resolved chromosomal level avocado genome allows analysis of novel avocado genes.</title>
        <authorList>
            <person name="Nath O."/>
            <person name="Fletcher S.J."/>
            <person name="Hayward A."/>
            <person name="Shaw L.M."/>
            <person name="Masouleh A.K."/>
            <person name="Furtado A."/>
            <person name="Henry R.J."/>
            <person name="Mitter N."/>
        </authorList>
    </citation>
    <scope>NUCLEOTIDE SEQUENCE [LARGE SCALE GENOMIC DNA]</scope>
    <source>
        <strain evidence="2">cv. Hass</strain>
    </source>
</reference>